<keyword evidence="4" id="KW-0479">Metal-binding</keyword>
<dbReference type="InterPro" id="IPR020845">
    <property type="entry name" value="AMP-binding_CS"/>
</dbReference>
<comment type="subcellular location">
    <subcellularLocation>
        <location evidence="1">Mitochondrion</location>
    </subcellularLocation>
</comment>
<name>A0AAV2H8C0_LYMST</name>
<dbReference type="GO" id="GO:0006637">
    <property type="term" value="P:acyl-CoA metabolic process"/>
    <property type="evidence" value="ECO:0007669"/>
    <property type="project" value="TreeGrafter"/>
</dbReference>
<evidence type="ECO:0000256" key="1">
    <source>
        <dbReference type="ARBA" id="ARBA00004173"/>
    </source>
</evidence>
<feature type="domain" description="AMP-dependent synthetase/ligase" evidence="12">
    <location>
        <begin position="91"/>
        <end position="435"/>
    </location>
</feature>
<evidence type="ECO:0000256" key="6">
    <source>
        <dbReference type="ARBA" id="ARBA00022840"/>
    </source>
</evidence>
<evidence type="ECO:0000256" key="11">
    <source>
        <dbReference type="ARBA" id="ARBA00048477"/>
    </source>
</evidence>
<protein>
    <recommendedName>
        <fullName evidence="10">medium-chain acyl-CoA ligase</fullName>
        <ecNumber evidence="10">6.2.1.2</ecNumber>
    </recommendedName>
</protein>
<sequence length="604" mass="68700">MKHIKLYGAVAPFYHKIPLRLRPKHFVSGHQWIRSIQLPLTGYHFTDYEQEKKSFTLNRPLFFNFAKDFIDEWAHAERIGTRNSSIPAFWWVDARTDKEIKLSFQQLSERSQRVANALVGGCGLKRQEKVIVILPKIPEWWIILLACIRADITICPGTTMLRMQDIKHRLQLSEAKCIITYPELAPIVDEAAHDSENLKSKILVCDNGETRPGWLNYQALVEKAADHFNCVNTKGSDPMMIFFTSGTTGNPKMAEHTHISYGLGHITTARYFLMVDSNSVLWNLSDTGWAKSAWSSFFAPWIMGACVFIYNSPKFDPLETLQVLSKFPVTHFCSSPTGLRIMLGQQLHNIKFKALKRSLGAGEPVNPELMEIWQRETGITLYEGYGQTETTLVSCRYNCIKYKEGSMGKSSPDLQVGIVDNDGKLTEPGTEGNIALLTKPVRPIGLFTQYLNDPDRTAASFRGDWYLTGDRGYMDEENYIYFVGRADDVINSAGYFRYRIGPFEVESALLEHPAVLESAVISSPDEMRGEVVKAFVVLKSDIINENPQKLVEDLQNHVKESTAPYKYPRKIEFVKELPKTVSGKIRRVELRNNEWLNAGTPDHR</sequence>
<dbReference type="Gene3D" id="3.40.50.12780">
    <property type="entry name" value="N-terminal domain of ligase-like"/>
    <property type="match status" value="1"/>
</dbReference>
<keyword evidence="7" id="KW-0460">Magnesium</keyword>
<dbReference type="GO" id="GO:0006633">
    <property type="term" value="P:fatty acid biosynthetic process"/>
    <property type="evidence" value="ECO:0007669"/>
    <property type="project" value="TreeGrafter"/>
</dbReference>
<evidence type="ECO:0000256" key="10">
    <source>
        <dbReference type="ARBA" id="ARBA00039009"/>
    </source>
</evidence>
<comment type="catalytic activity">
    <reaction evidence="11">
        <text>a medium-chain fatty acid + ATP + CoA = a medium-chain fatty acyl-CoA + AMP + diphosphate</text>
        <dbReference type="Rhea" id="RHEA:48340"/>
        <dbReference type="ChEBI" id="CHEBI:30616"/>
        <dbReference type="ChEBI" id="CHEBI:33019"/>
        <dbReference type="ChEBI" id="CHEBI:57287"/>
        <dbReference type="ChEBI" id="CHEBI:59558"/>
        <dbReference type="ChEBI" id="CHEBI:90546"/>
        <dbReference type="ChEBI" id="CHEBI:456215"/>
        <dbReference type="EC" id="6.2.1.2"/>
    </reaction>
    <physiologicalReaction direction="left-to-right" evidence="11">
        <dbReference type="Rhea" id="RHEA:48341"/>
    </physiologicalReaction>
</comment>
<keyword evidence="6" id="KW-0067">ATP-binding</keyword>
<dbReference type="Pfam" id="PF13193">
    <property type="entry name" value="AMP-binding_C"/>
    <property type="match status" value="1"/>
</dbReference>
<comment type="similarity">
    <text evidence="2">Belongs to the ATP-dependent AMP-binding enzyme family.</text>
</comment>
<accession>A0AAV2H8C0</accession>
<dbReference type="SUPFAM" id="SSF56801">
    <property type="entry name" value="Acetyl-CoA synthetase-like"/>
    <property type="match status" value="1"/>
</dbReference>
<evidence type="ECO:0000256" key="5">
    <source>
        <dbReference type="ARBA" id="ARBA00022741"/>
    </source>
</evidence>
<dbReference type="PANTHER" id="PTHR43605">
    <property type="entry name" value="ACYL-COENZYME A SYNTHETASE"/>
    <property type="match status" value="1"/>
</dbReference>
<dbReference type="EMBL" id="CAXITT010000054">
    <property type="protein sequence ID" value="CAL1529723.1"/>
    <property type="molecule type" value="Genomic_DNA"/>
</dbReference>
<proteinExistence type="inferred from homology"/>
<gene>
    <name evidence="14" type="ORF">GSLYS_00003878001</name>
</gene>
<evidence type="ECO:0000256" key="4">
    <source>
        <dbReference type="ARBA" id="ARBA00022723"/>
    </source>
</evidence>
<dbReference type="GO" id="GO:0005759">
    <property type="term" value="C:mitochondrial matrix"/>
    <property type="evidence" value="ECO:0007669"/>
    <property type="project" value="TreeGrafter"/>
</dbReference>
<evidence type="ECO:0000259" key="13">
    <source>
        <dbReference type="Pfam" id="PF13193"/>
    </source>
</evidence>
<dbReference type="InterPro" id="IPR042099">
    <property type="entry name" value="ANL_N_sf"/>
</dbReference>
<evidence type="ECO:0000256" key="9">
    <source>
        <dbReference type="ARBA" id="ARBA00023128"/>
    </source>
</evidence>
<dbReference type="FunFam" id="3.30.300.30:FF:000005">
    <property type="entry name" value="Acyl-coenzyme A synthetase ACSM5, mitochondrial"/>
    <property type="match status" value="1"/>
</dbReference>
<dbReference type="InterPro" id="IPR045851">
    <property type="entry name" value="AMP-bd_C_sf"/>
</dbReference>
<dbReference type="Gene3D" id="3.30.300.30">
    <property type="match status" value="1"/>
</dbReference>
<dbReference type="InterPro" id="IPR000873">
    <property type="entry name" value="AMP-dep_synth/lig_dom"/>
</dbReference>
<evidence type="ECO:0000256" key="7">
    <source>
        <dbReference type="ARBA" id="ARBA00022842"/>
    </source>
</evidence>
<evidence type="ECO:0000313" key="14">
    <source>
        <dbReference type="EMBL" id="CAL1529723.1"/>
    </source>
</evidence>
<comment type="caution">
    <text evidence="14">The sequence shown here is derived from an EMBL/GenBank/DDBJ whole genome shotgun (WGS) entry which is preliminary data.</text>
</comment>
<keyword evidence="3" id="KW-0436">Ligase</keyword>
<keyword evidence="15" id="KW-1185">Reference proteome</keyword>
<dbReference type="PROSITE" id="PS00455">
    <property type="entry name" value="AMP_BINDING"/>
    <property type="match status" value="1"/>
</dbReference>
<keyword evidence="5" id="KW-0547">Nucleotide-binding</keyword>
<keyword evidence="8" id="KW-0443">Lipid metabolism</keyword>
<evidence type="ECO:0000259" key="12">
    <source>
        <dbReference type="Pfam" id="PF00501"/>
    </source>
</evidence>
<dbReference type="GO" id="GO:0046872">
    <property type="term" value="F:metal ion binding"/>
    <property type="evidence" value="ECO:0007669"/>
    <property type="project" value="UniProtKB-KW"/>
</dbReference>
<organism evidence="14 15">
    <name type="scientific">Lymnaea stagnalis</name>
    <name type="common">Great pond snail</name>
    <name type="synonym">Helix stagnalis</name>
    <dbReference type="NCBI Taxonomy" id="6523"/>
    <lineage>
        <taxon>Eukaryota</taxon>
        <taxon>Metazoa</taxon>
        <taxon>Spiralia</taxon>
        <taxon>Lophotrochozoa</taxon>
        <taxon>Mollusca</taxon>
        <taxon>Gastropoda</taxon>
        <taxon>Heterobranchia</taxon>
        <taxon>Euthyneura</taxon>
        <taxon>Panpulmonata</taxon>
        <taxon>Hygrophila</taxon>
        <taxon>Lymnaeoidea</taxon>
        <taxon>Lymnaeidae</taxon>
        <taxon>Lymnaea</taxon>
    </lineage>
</organism>
<evidence type="ECO:0000256" key="3">
    <source>
        <dbReference type="ARBA" id="ARBA00022598"/>
    </source>
</evidence>
<dbReference type="InterPro" id="IPR025110">
    <property type="entry name" value="AMP-bd_C"/>
</dbReference>
<dbReference type="Pfam" id="PF00501">
    <property type="entry name" value="AMP-binding"/>
    <property type="match status" value="1"/>
</dbReference>
<dbReference type="FunFam" id="3.40.50.12780:FF:000007">
    <property type="entry name" value="Acyl-coenzyme A synthetase ACSM2A, mitochondrial"/>
    <property type="match status" value="1"/>
</dbReference>
<keyword evidence="9" id="KW-0496">Mitochondrion</keyword>
<dbReference type="GO" id="GO:0005524">
    <property type="term" value="F:ATP binding"/>
    <property type="evidence" value="ECO:0007669"/>
    <property type="project" value="UniProtKB-KW"/>
</dbReference>
<dbReference type="GO" id="GO:0031956">
    <property type="term" value="F:medium-chain fatty acid-CoA ligase activity"/>
    <property type="evidence" value="ECO:0007669"/>
    <property type="project" value="UniProtKB-EC"/>
</dbReference>
<dbReference type="AlphaFoldDB" id="A0AAV2H8C0"/>
<dbReference type="Proteomes" id="UP001497497">
    <property type="component" value="Unassembled WGS sequence"/>
</dbReference>
<evidence type="ECO:0000256" key="2">
    <source>
        <dbReference type="ARBA" id="ARBA00006432"/>
    </source>
</evidence>
<reference evidence="14 15" key="1">
    <citation type="submission" date="2024-04" db="EMBL/GenBank/DDBJ databases">
        <authorList>
            <consortium name="Genoscope - CEA"/>
            <person name="William W."/>
        </authorList>
    </citation>
    <scope>NUCLEOTIDE SEQUENCE [LARGE SCALE GENOMIC DNA]</scope>
</reference>
<evidence type="ECO:0000256" key="8">
    <source>
        <dbReference type="ARBA" id="ARBA00023098"/>
    </source>
</evidence>
<dbReference type="GO" id="GO:0004321">
    <property type="term" value="F:fatty-acyl-CoA synthase activity"/>
    <property type="evidence" value="ECO:0007669"/>
    <property type="project" value="TreeGrafter"/>
</dbReference>
<dbReference type="EC" id="6.2.1.2" evidence="10"/>
<dbReference type="InterPro" id="IPR051087">
    <property type="entry name" value="Mitochondrial_ACSM"/>
</dbReference>
<dbReference type="PANTHER" id="PTHR43605:SF10">
    <property type="entry name" value="ACYL-COA SYNTHETASE MEDIUM CHAIN FAMILY MEMBER 3"/>
    <property type="match status" value="1"/>
</dbReference>
<evidence type="ECO:0000313" key="15">
    <source>
        <dbReference type="Proteomes" id="UP001497497"/>
    </source>
</evidence>
<feature type="domain" description="AMP-binding enzyme C-terminal" evidence="13">
    <location>
        <begin position="504"/>
        <end position="584"/>
    </location>
</feature>